<keyword evidence="3" id="KW-1003">Cell membrane</keyword>
<evidence type="ECO:0000256" key="2">
    <source>
        <dbReference type="ARBA" id="ARBA00022448"/>
    </source>
</evidence>
<dbReference type="EMBL" id="BAABLW010000005">
    <property type="protein sequence ID" value="GAA4917320.1"/>
    <property type="molecule type" value="Genomic_DNA"/>
</dbReference>
<comment type="similarity">
    <text evidence="7">Belongs to the binding-protein-dependent transport system permease family.</text>
</comment>
<dbReference type="InterPro" id="IPR035906">
    <property type="entry name" value="MetI-like_sf"/>
</dbReference>
<reference evidence="10" key="1">
    <citation type="journal article" date="2019" name="Int. J. Syst. Evol. Microbiol.">
        <title>The Global Catalogue of Microorganisms (GCM) 10K type strain sequencing project: providing services to taxonomists for standard genome sequencing and annotation.</title>
        <authorList>
            <consortium name="The Broad Institute Genomics Platform"/>
            <consortium name="The Broad Institute Genome Sequencing Center for Infectious Disease"/>
            <person name="Wu L."/>
            <person name="Ma J."/>
        </authorList>
    </citation>
    <scope>NUCLEOTIDE SEQUENCE [LARGE SCALE GENOMIC DNA]</scope>
    <source>
        <strain evidence="10">JCM 19129</strain>
    </source>
</reference>
<dbReference type="PANTHER" id="PTHR43163:SF6">
    <property type="entry name" value="DIPEPTIDE TRANSPORT SYSTEM PERMEASE PROTEIN DPPB-RELATED"/>
    <property type="match status" value="1"/>
</dbReference>
<keyword evidence="6 7" id="KW-0472">Membrane</keyword>
<feature type="transmembrane region" description="Helical" evidence="7">
    <location>
        <begin position="97"/>
        <end position="123"/>
    </location>
</feature>
<dbReference type="Gene3D" id="1.10.3720.10">
    <property type="entry name" value="MetI-like"/>
    <property type="match status" value="1"/>
</dbReference>
<comment type="subcellular location">
    <subcellularLocation>
        <location evidence="1 7">Cell membrane</location>
        <topology evidence="1 7">Multi-pass membrane protein</topology>
    </subcellularLocation>
</comment>
<evidence type="ECO:0000313" key="10">
    <source>
        <dbReference type="Proteomes" id="UP001500368"/>
    </source>
</evidence>
<protein>
    <submittedName>
        <fullName evidence="9">ABC transporter permease</fullName>
    </submittedName>
</protein>
<sequence length="315" mass="33609">MDMTSYIFRRLAAGLVLALTILLIVFMLISSSFEDTARSILGQGATAEATEALMEDRGWARPILVQYGEWIMQAVQGDLGQSVFTSLAVLPEVMARLAVTLSLIVPALLLTAVLSVSLGVWAASRGGIVDRIAQLISLVGHVLPGLLIAIALVAIFGVQLGWLPATGYVRFGDDPAGWARSLIMPVIVLVIPGVANMAAQVRGKMIDELNKDYVRTLRSRGLSPRKVVLKHALRNAGSPALTVMSLEFIQMFGAALIIENVFALPGFGSYAFNASLQGDIPVILGIAVFGVVLVTVVNLATDIVNGWLNPKARVH</sequence>
<dbReference type="PANTHER" id="PTHR43163">
    <property type="entry name" value="DIPEPTIDE TRANSPORT SYSTEM PERMEASE PROTEIN DPPB-RELATED"/>
    <property type="match status" value="1"/>
</dbReference>
<feature type="transmembrane region" description="Helical" evidence="7">
    <location>
        <begin position="280"/>
        <end position="301"/>
    </location>
</feature>
<gene>
    <name evidence="9" type="ORF">GCM10025790_11030</name>
</gene>
<evidence type="ECO:0000256" key="1">
    <source>
        <dbReference type="ARBA" id="ARBA00004651"/>
    </source>
</evidence>
<dbReference type="SUPFAM" id="SSF161098">
    <property type="entry name" value="MetI-like"/>
    <property type="match status" value="1"/>
</dbReference>
<dbReference type="Pfam" id="PF00528">
    <property type="entry name" value="BPD_transp_1"/>
    <property type="match status" value="1"/>
</dbReference>
<evidence type="ECO:0000256" key="7">
    <source>
        <dbReference type="RuleBase" id="RU363032"/>
    </source>
</evidence>
<evidence type="ECO:0000256" key="5">
    <source>
        <dbReference type="ARBA" id="ARBA00022989"/>
    </source>
</evidence>
<evidence type="ECO:0000256" key="3">
    <source>
        <dbReference type="ARBA" id="ARBA00022475"/>
    </source>
</evidence>
<accession>A0ABP9G358</accession>
<dbReference type="Pfam" id="PF19300">
    <property type="entry name" value="BPD_transp_1_N"/>
    <property type="match status" value="1"/>
</dbReference>
<feature type="transmembrane region" description="Helical" evidence="7">
    <location>
        <begin position="12"/>
        <end position="33"/>
    </location>
</feature>
<dbReference type="InterPro" id="IPR045621">
    <property type="entry name" value="BPD_transp_1_N"/>
</dbReference>
<keyword evidence="5 7" id="KW-1133">Transmembrane helix</keyword>
<feature type="transmembrane region" description="Helical" evidence="7">
    <location>
        <begin position="135"/>
        <end position="158"/>
    </location>
</feature>
<keyword evidence="10" id="KW-1185">Reference proteome</keyword>
<organism evidence="9 10">
    <name type="scientific">Nesterenkonia rhizosphaerae</name>
    <dbReference type="NCBI Taxonomy" id="1348272"/>
    <lineage>
        <taxon>Bacteria</taxon>
        <taxon>Bacillati</taxon>
        <taxon>Actinomycetota</taxon>
        <taxon>Actinomycetes</taxon>
        <taxon>Micrococcales</taxon>
        <taxon>Micrococcaceae</taxon>
        <taxon>Nesterenkonia</taxon>
    </lineage>
</organism>
<evidence type="ECO:0000256" key="4">
    <source>
        <dbReference type="ARBA" id="ARBA00022692"/>
    </source>
</evidence>
<evidence type="ECO:0000313" key="9">
    <source>
        <dbReference type="EMBL" id="GAA4917320.1"/>
    </source>
</evidence>
<evidence type="ECO:0000256" key="6">
    <source>
        <dbReference type="ARBA" id="ARBA00023136"/>
    </source>
</evidence>
<dbReference type="InterPro" id="IPR000515">
    <property type="entry name" value="MetI-like"/>
</dbReference>
<proteinExistence type="inferred from homology"/>
<dbReference type="PROSITE" id="PS50928">
    <property type="entry name" value="ABC_TM1"/>
    <property type="match status" value="1"/>
</dbReference>
<keyword evidence="2 7" id="KW-0813">Transport</keyword>
<dbReference type="Proteomes" id="UP001500368">
    <property type="component" value="Unassembled WGS sequence"/>
</dbReference>
<keyword evidence="4 7" id="KW-0812">Transmembrane</keyword>
<name>A0ABP9G358_9MICC</name>
<feature type="transmembrane region" description="Helical" evidence="7">
    <location>
        <begin position="178"/>
        <end position="199"/>
    </location>
</feature>
<comment type="caution">
    <text evidence="9">The sequence shown here is derived from an EMBL/GenBank/DDBJ whole genome shotgun (WGS) entry which is preliminary data.</text>
</comment>
<dbReference type="CDD" id="cd06261">
    <property type="entry name" value="TM_PBP2"/>
    <property type="match status" value="1"/>
</dbReference>
<evidence type="ECO:0000259" key="8">
    <source>
        <dbReference type="PROSITE" id="PS50928"/>
    </source>
</evidence>
<feature type="domain" description="ABC transmembrane type-1" evidence="8">
    <location>
        <begin position="97"/>
        <end position="301"/>
    </location>
</feature>